<dbReference type="InterPro" id="IPR005467">
    <property type="entry name" value="His_kinase_dom"/>
</dbReference>
<evidence type="ECO:0000259" key="7">
    <source>
        <dbReference type="PROSITE" id="PS50112"/>
    </source>
</evidence>
<dbReference type="AlphaFoldDB" id="A0A1I1N273"/>
<dbReference type="Proteomes" id="UP000231644">
    <property type="component" value="Unassembled WGS sequence"/>
</dbReference>
<keyword evidence="4" id="KW-0175">Coiled coil</keyword>
<evidence type="ECO:0000256" key="3">
    <source>
        <dbReference type="ARBA" id="ARBA00022553"/>
    </source>
</evidence>
<dbReference type="Gene3D" id="1.10.287.130">
    <property type="match status" value="1"/>
</dbReference>
<comment type="catalytic activity">
    <reaction evidence="1">
        <text>ATP + protein L-histidine = ADP + protein N-phospho-L-histidine.</text>
        <dbReference type="EC" id="2.7.13.3"/>
    </reaction>
</comment>
<feature type="domain" description="PAS" evidence="7">
    <location>
        <begin position="70"/>
        <end position="140"/>
    </location>
</feature>
<dbReference type="PRINTS" id="PR00344">
    <property type="entry name" value="BCTRLSENSOR"/>
</dbReference>
<evidence type="ECO:0000256" key="4">
    <source>
        <dbReference type="SAM" id="Coils"/>
    </source>
</evidence>
<proteinExistence type="predicted"/>
<keyword evidence="3" id="KW-0597">Phosphoprotein</keyword>
<dbReference type="PANTHER" id="PTHR43065:SF42">
    <property type="entry name" value="TWO-COMPONENT SENSOR PPRA"/>
    <property type="match status" value="1"/>
</dbReference>
<name>A0A1I1N273_9RHOB</name>
<dbReference type="SUPFAM" id="SSF55785">
    <property type="entry name" value="PYP-like sensor domain (PAS domain)"/>
    <property type="match status" value="1"/>
</dbReference>
<feature type="coiled-coil region" evidence="4">
    <location>
        <begin position="46"/>
        <end position="73"/>
    </location>
</feature>
<dbReference type="EC" id="2.7.13.3" evidence="2"/>
<dbReference type="STRING" id="517719.SAMN05421762_2737"/>
<keyword evidence="9" id="KW-1185">Reference proteome</keyword>
<feature type="region of interest" description="Disordered" evidence="5">
    <location>
        <begin position="1"/>
        <end position="30"/>
    </location>
</feature>
<dbReference type="PROSITE" id="PS50112">
    <property type="entry name" value="PAS"/>
    <property type="match status" value="1"/>
</dbReference>
<evidence type="ECO:0000313" key="8">
    <source>
        <dbReference type="EMBL" id="SFC91737.1"/>
    </source>
</evidence>
<evidence type="ECO:0000256" key="5">
    <source>
        <dbReference type="SAM" id="MobiDB-lite"/>
    </source>
</evidence>
<dbReference type="InterPro" id="IPR013656">
    <property type="entry name" value="PAS_4"/>
</dbReference>
<feature type="domain" description="Histidine kinase" evidence="6">
    <location>
        <begin position="221"/>
        <end position="457"/>
    </location>
</feature>
<dbReference type="CDD" id="cd00082">
    <property type="entry name" value="HisKA"/>
    <property type="match status" value="1"/>
</dbReference>
<accession>A0A1I1N273</accession>
<dbReference type="SMART" id="SM00091">
    <property type="entry name" value="PAS"/>
    <property type="match status" value="1"/>
</dbReference>
<dbReference type="PROSITE" id="PS50109">
    <property type="entry name" value="HIS_KIN"/>
    <property type="match status" value="1"/>
</dbReference>
<dbReference type="NCBIfam" id="TIGR00229">
    <property type="entry name" value="sensory_box"/>
    <property type="match status" value="1"/>
</dbReference>
<dbReference type="PANTHER" id="PTHR43065">
    <property type="entry name" value="SENSOR HISTIDINE KINASE"/>
    <property type="match status" value="1"/>
</dbReference>
<dbReference type="Pfam" id="PF02518">
    <property type="entry name" value="HATPase_c"/>
    <property type="match status" value="1"/>
</dbReference>
<dbReference type="GO" id="GO:0000155">
    <property type="term" value="F:phosphorelay sensor kinase activity"/>
    <property type="evidence" value="ECO:0007669"/>
    <property type="project" value="InterPro"/>
</dbReference>
<feature type="compositionally biased region" description="Pro residues" evidence="5">
    <location>
        <begin position="1"/>
        <end position="10"/>
    </location>
</feature>
<feature type="compositionally biased region" description="Low complexity" evidence="5">
    <location>
        <begin position="11"/>
        <end position="30"/>
    </location>
</feature>
<dbReference type="Gene3D" id="3.30.450.20">
    <property type="entry name" value="PAS domain"/>
    <property type="match status" value="1"/>
</dbReference>
<dbReference type="InterPro" id="IPR036097">
    <property type="entry name" value="HisK_dim/P_sf"/>
</dbReference>
<dbReference type="SUPFAM" id="SSF47384">
    <property type="entry name" value="Homodimeric domain of signal transducing histidine kinase"/>
    <property type="match status" value="1"/>
</dbReference>
<dbReference type="SMART" id="SM00388">
    <property type="entry name" value="HisKA"/>
    <property type="match status" value="1"/>
</dbReference>
<dbReference type="Pfam" id="PF08448">
    <property type="entry name" value="PAS_4"/>
    <property type="match status" value="1"/>
</dbReference>
<dbReference type="CDD" id="cd00130">
    <property type="entry name" value="PAS"/>
    <property type="match status" value="1"/>
</dbReference>
<protein>
    <recommendedName>
        <fullName evidence="2">histidine kinase</fullName>
        <ecNumber evidence="2">2.7.13.3</ecNumber>
    </recommendedName>
</protein>
<sequence length="461" mass="49722">MDPAMPPQPPDSRSTPPLSPSATAPGALSGAGDFTDEAWVSVLSAVDRTYADLIAHQEQLERQNEELHDMQRFIVSIMESVNEIMAVVDREGRMEEVSASLAGLTRVDKTALVGRAVADLFAPEGAQLLAQALQDLRLSRNVALFEADLITPDGPAPFEIALSARVNDHNRLIGAVLVGRPLGELRQAYSDLARSHQQLQDAQSQLVRNEKLASLGRLLAGVAHELNNPISFVYANAHALEKYLGRFETYFDRVQAGADRAELVHLREELKLERNLRNLREAIQGARDGAERVRDIVADLRRLSAEGSGTQASFDLVETARIAANWVERGSKTGITPQITGVPALLVTGTPGHIQQIVMNLVQNAMDAVRGLEDPQVHLSITREGDTAVLEVRDSGPGVADENRDAIFDPFFTTKPVGQGTGLGLSISHKIAEEHGGSLTLGPGPGGCFRLELPIGGKARP</sequence>
<evidence type="ECO:0000259" key="6">
    <source>
        <dbReference type="PROSITE" id="PS50109"/>
    </source>
</evidence>
<dbReference type="InterPro" id="IPR003594">
    <property type="entry name" value="HATPase_dom"/>
</dbReference>
<dbReference type="EMBL" id="FOLX01000001">
    <property type="protein sequence ID" value="SFC91737.1"/>
    <property type="molecule type" value="Genomic_DNA"/>
</dbReference>
<dbReference type="Gene3D" id="3.30.565.10">
    <property type="entry name" value="Histidine kinase-like ATPase, C-terminal domain"/>
    <property type="match status" value="1"/>
</dbReference>
<dbReference type="InterPro" id="IPR003661">
    <property type="entry name" value="HisK_dim/P_dom"/>
</dbReference>
<keyword evidence="8" id="KW-0418">Kinase</keyword>
<dbReference type="SUPFAM" id="SSF55874">
    <property type="entry name" value="ATPase domain of HSP90 chaperone/DNA topoisomerase II/histidine kinase"/>
    <property type="match status" value="1"/>
</dbReference>
<keyword evidence="8" id="KW-0808">Transferase</keyword>
<dbReference type="InterPro" id="IPR000014">
    <property type="entry name" value="PAS"/>
</dbReference>
<dbReference type="SMART" id="SM00387">
    <property type="entry name" value="HATPase_c"/>
    <property type="match status" value="1"/>
</dbReference>
<reference evidence="8 9" key="1">
    <citation type="submission" date="2016-10" db="EMBL/GenBank/DDBJ databases">
        <authorList>
            <person name="de Groot N.N."/>
        </authorList>
    </citation>
    <scope>NUCLEOTIDE SEQUENCE [LARGE SCALE GENOMIC DNA]</scope>
    <source>
        <strain evidence="8 9">DSM 29619</strain>
    </source>
</reference>
<evidence type="ECO:0000256" key="2">
    <source>
        <dbReference type="ARBA" id="ARBA00012438"/>
    </source>
</evidence>
<dbReference type="InterPro" id="IPR036890">
    <property type="entry name" value="HATPase_C_sf"/>
</dbReference>
<organism evidence="8 9">
    <name type="scientific">Pseudooceanicola nitratireducens</name>
    <dbReference type="NCBI Taxonomy" id="517719"/>
    <lineage>
        <taxon>Bacteria</taxon>
        <taxon>Pseudomonadati</taxon>
        <taxon>Pseudomonadota</taxon>
        <taxon>Alphaproteobacteria</taxon>
        <taxon>Rhodobacterales</taxon>
        <taxon>Paracoccaceae</taxon>
        <taxon>Pseudooceanicola</taxon>
    </lineage>
</organism>
<evidence type="ECO:0000256" key="1">
    <source>
        <dbReference type="ARBA" id="ARBA00000085"/>
    </source>
</evidence>
<dbReference type="InterPro" id="IPR035965">
    <property type="entry name" value="PAS-like_dom_sf"/>
</dbReference>
<evidence type="ECO:0000313" key="9">
    <source>
        <dbReference type="Proteomes" id="UP000231644"/>
    </source>
</evidence>
<dbReference type="Pfam" id="PF00512">
    <property type="entry name" value="HisKA"/>
    <property type="match status" value="1"/>
</dbReference>
<gene>
    <name evidence="8" type="ORF">SAMN05421762_2737</name>
</gene>
<dbReference type="InterPro" id="IPR004358">
    <property type="entry name" value="Sig_transdc_His_kin-like_C"/>
</dbReference>